<keyword evidence="3" id="KW-0597">Phosphoprotein</keyword>
<comment type="caution">
    <text evidence="8">The sequence shown here is derived from an EMBL/GenBank/DDBJ whole genome shotgun (WGS) entry which is preliminary data.</text>
</comment>
<keyword evidence="9" id="KW-1185">Reference proteome</keyword>
<keyword evidence="6" id="KW-0902">Two-component regulatory system</keyword>
<accession>A0ABS9CTX2</accession>
<dbReference type="SMART" id="SM00388">
    <property type="entry name" value="HisKA"/>
    <property type="match status" value="1"/>
</dbReference>
<evidence type="ECO:0000256" key="1">
    <source>
        <dbReference type="ARBA" id="ARBA00000085"/>
    </source>
</evidence>
<keyword evidence="4" id="KW-0808">Transferase</keyword>
<dbReference type="InterPro" id="IPR035965">
    <property type="entry name" value="PAS-like_dom_sf"/>
</dbReference>
<evidence type="ECO:0000256" key="5">
    <source>
        <dbReference type="ARBA" id="ARBA00022777"/>
    </source>
</evidence>
<name>A0ABS9CTX2_9RHOB</name>
<keyword evidence="8" id="KW-0067">ATP-binding</keyword>
<dbReference type="Proteomes" id="UP001200557">
    <property type="component" value="Unassembled WGS sequence"/>
</dbReference>
<gene>
    <name evidence="8" type="ORF">L0664_06425</name>
</gene>
<dbReference type="InterPro" id="IPR036890">
    <property type="entry name" value="HATPase_C_sf"/>
</dbReference>
<keyword evidence="5" id="KW-0418">Kinase</keyword>
<evidence type="ECO:0000256" key="6">
    <source>
        <dbReference type="ARBA" id="ARBA00023012"/>
    </source>
</evidence>
<dbReference type="EMBL" id="JAKGAQ010000001">
    <property type="protein sequence ID" value="MCF2870696.1"/>
    <property type="molecule type" value="Genomic_DNA"/>
</dbReference>
<dbReference type="PANTHER" id="PTHR45453">
    <property type="entry name" value="PHOSPHATE REGULON SENSOR PROTEIN PHOR"/>
    <property type="match status" value="1"/>
</dbReference>
<proteinExistence type="predicted"/>
<dbReference type="Gene3D" id="3.30.450.20">
    <property type="entry name" value="PAS domain"/>
    <property type="match status" value="1"/>
</dbReference>
<evidence type="ECO:0000259" key="7">
    <source>
        <dbReference type="PROSITE" id="PS50109"/>
    </source>
</evidence>
<dbReference type="Gene3D" id="3.30.565.10">
    <property type="entry name" value="Histidine kinase-like ATPase, C-terminal domain"/>
    <property type="match status" value="1"/>
</dbReference>
<evidence type="ECO:0000313" key="8">
    <source>
        <dbReference type="EMBL" id="MCF2870696.1"/>
    </source>
</evidence>
<dbReference type="PROSITE" id="PS50109">
    <property type="entry name" value="HIS_KIN"/>
    <property type="match status" value="1"/>
</dbReference>
<organism evidence="8 9">
    <name type="scientific">Octadecabacter dasysiphoniae</name>
    <dbReference type="NCBI Taxonomy" id="2909341"/>
    <lineage>
        <taxon>Bacteria</taxon>
        <taxon>Pseudomonadati</taxon>
        <taxon>Pseudomonadota</taxon>
        <taxon>Alphaproteobacteria</taxon>
        <taxon>Rhodobacterales</taxon>
        <taxon>Roseobacteraceae</taxon>
        <taxon>Octadecabacter</taxon>
    </lineage>
</organism>
<dbReference type="InterPro" id="IPR036097">
    <property type="entry name" value="HisK_dim/P_sf"/>
</dbReference>
<dbReference type="GO" id="GO:0005524">
    <property type="term" value="F:ATP binding"/>
    <property type="evidence" value="ECO:0007669"/>
    <property type="project" value="UniProtKB-KW"/>
</dbReference>
<dbReference type="InterPro" id="IPR004358">
    <property type="entry name" value="Sig_transdc_His_kin-like_C"/>
</dbReference>
<feature type="domain" description="Histidine kinase" evidence="7">
    <location>
        <begin position="120"/>
        <end position="345"/>
    </location>
</feature>
<keyword evidence="8" id="KW-0547">Nucleotide-binding</keyword>
<dbReference type="SUPFAM" id="SSF47384">
    <property type="entry name" value="Homodimeric domain of signal transducing histidine kinase"/>
    <property type="match status" value="1"/>
</dbReference>
<dbReference type="SMART" id="SM00387">
    <property type="entry name" value="HATPase_c"/>
    <property type="match status" value="1"/>
</dbReference>
<evidence type="ECO:0000313" key="9">
    <source>
        <dbReference type="Proteomes" id="UP001200557"/>
    </source>
</evidence>
<dbReference type="Gene3D" id="1.10.287.130">
    <property type="match status" value="1"/>
</dbReference>
<sequence length="350" mass="38171">MSDPRALIMALPNPVILIDAHDKISGANNPAKQMIGTDPEGLHYVTALRQPALLDAVEATLKDAQGRSARYQRTDGVRDMMWDVTVSGVTLADGRTVVLSFQDMTPLEDAGEMRRDFVANVSHELRTPLTSMMGFIETLRGPAKGDPKAHDRFLGIMEQEAGRMHLLVEDLLQLSRVEGQERIRPTAKVPLQDLVGSVLDALRPTADAKGVALRADMPDKAVKIPGDREQLWRVVSNLVENAIKYGAENGTVKIRLSGPVHEPSLLQSGIRLSVLDHGEGIAAHHIARLTERFYRVDSHRSREVGGTGLGLAIVKHIINRHRGQLRVQSVLGEGTEFTVILPASTGSAAE</sequence>
<dbReference type="Pfam" id="PF00512">
    <property type="entry name" value="HisKA"/>
    <property type="match status" value="1"/>
</dbReference>
<dbReference type="InterPro" id="IPR003661">
    <property type="entry name" value="HisK_dim/P_dom"/>
</dbReference>
<dbReference type="EC" id="2.7.13.3" evidence="2"/>
<evidence type="ECO:0000256" key="2">
    <source>
        <dbReference type="ARBA" id="ARBA00012438"/>
    </source>
</evidence>
<dbReference type="SUPFAM" id="SSF55874">
    <property type="entry name" value="ATPase domain of HSP90 chaperone/DNA topoisomerase II/histidine kinase"/>
    <property type="match status" value="1"/>
</dbReference>
<dbReference type="RefSeq" id="WP_235224793.1">
    <property type="nucleotide sequence ID" value="NZ_JAKGAQ010000001.1"/>
</dbReference>
<dbReference type="PANTHER" id="PTHR45453:SF1">
    <property type="entry name" value="PHOSPHATE REGULON SENSOR PROTEIN PHOR"/>
    <property type="match status" value="1"/>
</dbReference>
<dbReference type="CDD" id="cd00082">
    <property type="entry name" value="HisKA"/>
    <property type="match status" value="1"/>
</dbReference>
<evidence type="ECO:0000256" key="4">
    <source>
        <dbReference type="ARBA" id="ARBA00022679"/>
    </source>
</evidence>
<dbReference type="SUPFAM" id="SSF55785">
    <property type="entry name" value="PYP-like sensor domain (PAS domain)"/>
    <property type="match status" value="1"/>
</dbReference>
<protein>
    <recommendedName>
        <fullName evidence="2">histidine kinase</fullName>
        <ecNumber evidence="2">2.7.13.3</ecNumber>
    </recommendedName>
</protein>
<dbReference type="PRINTS" id="PR00344">
    <property type="entry name" value="BCTRLSENSOR"/>
</dbReference>
<reference evidence="8 9" key="1">
    <citation type="submission" date="2022-01" db="EMBL/GenBank/DDBJ databases">
        <title>Octadecabacter sp. nov., isolated from a marine alga.</title>
        <authorList>
            <person name="Jin M.S."/>
            <person name="Kim H.M."/>
            <person name="Han D.M."/>
            <person name="Jung J.J."/>
            <person name="Jeon C.O."/>
        </authorList>
    </citation>
    <scope>NUCLEOTIDE SEQUENCE [LARGE SCALE GENOMIC DNA]</scope>
    <source>
        <strain evidence="8 9">G9-8</strain>
    </source>
</reference>
<dbReference type="Pfam" id="PF02518">
    <property type="entry name" value="HATPase_c"/>
    <property type="match status" value="1"/>
</dbReference>
<comment type="catalytic activity">
    <reaction evidence="1">
        <text>ATP + protein L-histidine = ADP + protein N-phospho-L-histidine.</text>
        <dbReference type="EC" id="2.7.13.3"/>
    </reaction>
</comment>
<dbReference type="InterPro" id="IPR050351">
    <property type="entry name" value="BphY/WalK/GraS-like"/>
</dbReference>
<dbReference type="InterPro" id="IPR005467">
    <property type="entry name" value="His_kinase_dom"/>
</dbReference>
<dbReference type="InterPro" id="IPR003594">
    <property type="entry name" value="HATPase_dom"/>
</dbReference>
<evidence type="ECO:0000256" key="3">
    <source>
        <dbReference type="ARBA" id="ARBA00022553"/>
    </source>
</evidence>